<keyword evidence="3" id="KW-1185">Reference proteome</keyword>
<dbReference type="EMBL" id="BAAALS010000026">
    <property type="protein sequence ID" value="GAA1769239.1"/>
    <property type="molecule type" value="Genomic_DNA"/>
</dbReference>
<proteinExistence type="predicted"/>
<gene>
    <name evidence="2" type="ORF">GCM10009681_45770</name>
</gene>
<organism evidence="2 3">
    <name type="scientific">Luedemannella helvata</name>
    <dbReference type="NCBI Taxonomy" id="349315"/>
    <lineage>
        <taxon>Bacteria</taxon>
        <taxon>Bacillati</taxon>
        <taxon>Actinomycetota</taxon>
        <taxon>Actinomycetes</taxon>
        <taxon>Micromonosporales</taxon>
        <taxon>Micromonosporaceae</taxon>
        <taxon>Luedemannella</taxon>
    </lineage>
</organism>
<feature type="region of interest" description="Disordered" evidence="1">
    <location>
        <begin position="1"/>
        <end position="27"/>
    </location>
</feature>
<reference evidence="3" key="1">
    <citation type="journal article" date="2019" name="Int. J. Syst. Evol. Microbiol.">
        <title>The Global Catalogue of Microorganisms (GCM) 10K type strain sequencing project: providing services to taxonomists for standard genome sequencing and annotation.</title>
        <authorList>
            <consortium name="The Broad Institute Genomics Platform"/>
            <consortium name="The Broad Institute Genome Sequencing Center for Infectious Disease"/>
            <person name="Wu L."/>
            <person name="Ma J."/>
        </authorList>
    </citation>
    <scope>NUCLEOTIDE SEQUENCE [LARGE SCALE GENOMIC DNA]</scope>
    <source>
        <strain evidence="3">JCM 13249</strain>
    </source>
</reference>
<comment type="caution">
    <text evidence="2">The sequence shown here is derived from an EMBL/GenBank/DDBJ whole genome shotgun (WGS) entry which is preliminary data.</text>
</comment>
<sequence>MVSEREWWAWQDMPTAGGRRDDPDWDELATALPPEVAAFLGRTGEWGGPDGGDDEDDAERWPAPGDPCAALRGNHTASATYAACTPRFLAPAPLRSRSRRVRRNATRVR</sequence>
<accession>A0ABN2KY15</accession>
<name>A0ABN2KY15_9ACTN</name>
<dbReference type="Proteomes" id="UP001500655">
    <property type="component" value="Unassembled WGS sequence"/>
</dbReference>
<dbReference type="RefSeq" id="WP_344085664.1">
    <property type="nucleotide sequence ID" value="NZ_BAAALS010000026.1"/>
</dbReference>
<protein>
    <submittedName>
        <fullName evidence="2">Uncharacterized protein</fullName>
    </submittedName>
</protein>
<feature type="region of interest" description="Disordered" evidence="1">
    <location>
        <begin position="41"/>
        <end position="63"/>
    </location>
</feature>
<evidence type="ECO:0000256" key="1">
    <source>
        <dbReference type="SAM" id="MobiDB-lite"/>
    </source>
</evidence>
<evidence type="ECO:0000313" key="3">
    <source>
        <dbReference type="Proteomes" id="UP001500655"/>
    </source>
</evidence>
<evidence type="ECO:0000313" key="2">
    <source>
        <dbReference type="EMBL" id="GAA1769239.1"/>
    </source>
</evidence>